<dbReference type="Gene3D" id="3.10.10.10">
    <property type="entry name" value="HIV Type 1 Reverse Transcriptase, subunit A, domain 1"/>
    <property type="match status" value="1"/>
</dbReference>
<proteinExistence type="predicted"/>
<keyword evidence="2" id="KW-1185">Reference proteome</keyword>
<name>A0A371GFM1_MUCPR</name>
<gene>
    <name evidence="1" type="ORF">CR513_29230</name>
</gene>
<dbReference type="SUPFAM" id="SSF56672">
    <property type="entry name" value="DNA/RNA polymerases"/>
    <property type="match status" value="1"/>
</dbReference>
<organism evidence="1 2">
    <name type="scientific">Mucuna pruriens</name>
    <name type="common">Velvet bean</name>
    <name type="synonym">Dolichos pruriens</name>
    <dbReference type="NCBI Taxonomy" id="157652"/>
    <lineage>
        <taxon>Eukaryota</taxon>
        <taxon>Viridiplantae</taxon>
        <taxon>Streptophyta</taxon>
        <taxon>Embryophyta</taxon>
        <taxon>Tracheophyta</taxon>
        <taxon>Spermatophyta</taxon>
        <taxon>Magnoliopsida</taxon>
        <taxon>eudicotyledons</taxon>
        <taxon>Gunneridae</taxon>
        <taxon>Pentapetalae</taxon>
        <taxon>rosids</taxon>
        <taxon>fabids</taxon>
        <taxon>Fabales</taxon>
        <taxon>Fabaceae</taxon>
        <taxon>Papilionoideae</taxon>
        <taxon>50 kb inversion clade</taxon>
        <taxon>NPAAA clade</taxon>
        <taxon>indigoferoid/millettioid clade</taxon>
        <taxon>Phaseoleae</taxon>
        <taxon>Mucuna</taxon>
    </lineage>
</organism>
<dbReference type="Proteomes" id="UP000257109">
    <property type="component" value="Unassembled WGS sequence"/>
</dbReference>
<reference evidence="1" key="1">
    <citation type="submission" date="2018-05" db="EMBL/GenBank/DDBJ databases">
        <title>Draft genome of Mucuna pruriens seed.</title>
        <authorList>
            <person name="Nnadi N.E."/>
            <person name="Vos R."/>
            <person name="Hasami M.H."/>
            <person name="Devisetty U.K."/>
            <person name="Aguiy J.C."/>
        </authorList>
    </citation>
    <scope>NUCLEOTIDE SEQUENCE [LARGE SCALE GENOMIC DNA]</scope>
    <source>
        <strain evidence="1">JCA_2017</strain>
    </source>
</reference>
<protein>
    <submittedName>
        <fullName evidence="1">Uncharacterized protein</fullName>
    </submittedName>
</protein>
<sequence>MVPTRIQNSWKLNQATRKDHFSLSFIDQVLYADPHNTLNQHKITFTCPFGTFTHTRILFGLCNAPSTF</sequence>
<dbReference type="AlphaFoldDB" id="A0A371GFM1"/>
<evidence type="ECO:0000313" key="1">
    <source>
        <dbReference type="EMBL" id="RDX89103.1"/>
    </source>
</evidence>
<dbReference type="OrthoDB" id="1738562at2759"/>
<dbReference type="InterPro" id="IPR043502">
    <property type="entry name" value="DNA/RNA_pol_sf"/>
</dbReference>
<accession>A0A371GFM1</accession>
<feature type="non-terminal residue" evidence="1">
    <location>
        <position position="1"/>
    </location>
</feature>
<comment type="caution">
    <text evidence="1">The sequence shown here is derived from an EMBL/GenBank/DDBJ whole genome shotgun (WGS) entry which is preliminary data.</text>
</comment>
<evidence type="ECO:0000313" key="2">
    <source>
        <dbReference type="Proteomes" id="UP000257109"/>
    </source>
</evidence>
<dbReference type="EMBL" id="QJKJ01005767">
    <property type="protein sequence ID" value="RDX89103.1"/>
    <property type="molecule type" value="Genomic_DNA"/>
</dbReference>